<keyword evidence="5" id="KW-1185">Reference proteome</keyword>
<name>A0A7Z2J846_9BURK</name>
<gene>
    <name evidence="4" type="ORF">FAZ97_10370</name>
</gene>
<dbReference type="KEGG" id="pacp:FAZ97_10370"/>
<accession>A0A7Z2J846</accession>
<protein>
    <submittedName>
        <fullName evidence="4">DUF2968 domain-containing protein</fullName>
    </submittedName>
</protein>
<dbReference type="OrthoDB" id="5952682at2"/>
<feature type="signal peptide" evidence="3">
    <location>
        <begin position="1"/>
        <end position="28"/>
    </location>
</feature>
<evidence type="ECO:0000256" key="1">
    <source>
        <dbReference type="SAM" id="Coils"/>
    </source>
</evidence>
<sequence length="255" mass="27813">MKHSITLRRVMLSAAALMLLQQGTTAWAGMPAGAANAADMSGAVGERVPLAGSRPSLGSMTPQPAGALPPQSGMANADEQASAGAVQGDVATLMQLIHDAQLVELRTTYNASYGASLFFYPPEMTYYVVLFQDKHFWRVIRSQDEARSEAIYADFVRQTVQLSQVEIRRTELEAQKAFIQRVIAMSEERARRLQADLAIARTQQARVDDYQRQAQGDAAALNAQKAQAQAQLRELQRQVDALQRATEAGLPGAPR</sequence>
<evidence type="ECO:0000256" key="2">
    <source>
        <dbReference type="SAM" id="MobiDB-lite"/>
    </source>
</evidence>
<dbReference type="Proteomes" id="UP000434209">
    <property type="component" value="Chromosome 1"/>
</dbReference>
<evidence type="ECO:0000313" key="4">
    <source>
        <dbReference type="EMBL" id="QGZ55282.1"/>
    </source>
</evidence>
<organism evidence="4 5">
    <name type="scientific">Paraburkholderia acidiphila</name>
    <dbReference type="NCBI Taxonomy" id="2571747"/>
    <lineage>
        <taxon>Bacteria</taxon>
        <taxon>Pseudomonadati</taxon>
        <taxon>Pseudomonadota</taxon>
        <taxon>Betaproteobacteria</taxon>
        <taxon>Burkholderiales</taxon>
        <taxon>Burkholderiaceae</taxon>
        <taxon>Paraburkholderia</taxon>
    </lineage>
</organism>
<feature type="chain" id="PRO_5030851021" evidence="3">
    <location>
        <begin position="29"/>
        <end position="255"/>
    </location>
</feature>
<feature type="region of interest" description="Disordered" evidence="2">
    <location>
        <begin position="51"/>
        <end position="81"/>
    </location>
</feature>
<feature type="coiled-coil region" evidence="1">
    <location>
        <begin position="183"/>
        <end position="245"/>
    </location>
</feature>
<dbReference type="RefSeq" id="WP_158758354.1">
    <property type="nucleotide sequence ID" value="NZ_CP046909.1"/>
</dbReference>
<proteinExistence type="predicted"/>
<reference evidence="4 5" key="1">
    <citation type="submission" date="2019-12" db="EMBL/GenBank/DDBJ databases">
        <title>Paraburkholderia acidiphila 7Q-K02 sp. nov and Paraburkholderia acidisoli DHF22 sp. nov., two strains isolated from forest soil.</title>
        <authorList>
            <person name="Gao Z."/>
            <person name="Qiu L."/>
        </authorList>
    </citation>
    <scope>NUCLEOTIDE SEQUENCE [LARGE SCALE GENOMIC DNA]</scope>
    <source>
        <strain evidence="4 5">7Q-K02</strain>
    </source>
</reference>
<dbReference type="EMBL" id="CP046909">
    <property type="protein sequence ID" value="QGZ55282.1"/>
    <property type="molecule type" value="Genomic_DNA"/>
</dbReference>
<keyword evidence="1" id="KW-0175">Coiled coil</keyword>
<dbReference type="AlphaFoldDB" id="A0A7Z2J846"/>
<evidence type="ECO:0000256" key="3">
    <source>
        <dbReference type="SAM" id="SignalP"/>
    </source>
</evidence>
<keyword evidence="3" id="KW-0732">Signal</keyword>
<dbReference type="InterPro" id="IPR021350">
    <property type="entry name" value="DUF2968"/>
</dbReference>
<evidence type="ECO:0000313" key="5">
    <source>
        <dbReference type="Proteomes" id="UP000434209"/>
    </source>
</evidence>
<dbReference type="Pfam" id="PF11180">
    <property type="entry name" value="DUF2968"/>
    <property type="match status" value="1"/>
</dbReference>